<dbReference type="Pfam" id="PF00098">
    <property type="entry name" value="zf-CCHC"/>
    <property type="match status" value="1"/>
</dbReference>
<dbReference type="InterPro" id="IPR001878">
    <property type="entry name" value="Znf_CCHC"/>
</dbReference>
<dbReference type="SUPFAM" id="SSF57756">
    <property type="entry name" value="Retrovirus zinc finger-like domains"/>
    <property type="match status" value="1"/>
</dbReference>
<feature type="region of interest" description="Disordered" evidence="2">
    <location>
        <begin position="177"/>
        <end position="220"/>
    </location>
</feature>
<evidence type="ECO:0000313" key="5">
    <source>
        <dbReference type="Proteomes" id="UP001231189"/>
    </source>
</evidence>
<keyword evidence="5" id="KW-1185">Reference proteome</keyword>
<dbReference type="GO" id="GO:0008270">
    <property type="term" value="F:zinc ion binding"/>
    <property type="evidence" value="ECO:0007669"/>
    <property type="project" value="UniProtKB-KW"/>
</dbReference>
<name>A0AAD8X3Y2_LOLMU</name>
<comment type="caution">
    <text evidence="4">The sequence shown here is derived from an EMBL/GenBank/DDBJ whole genome shotgun (WGS) entry which is preliminary data.</text>
</comment>
<dbReference type="GO" id="GO:0003676">
    <property type="term" value="F:nucleic acid binding"/>
    <property type="evidence" value="ECO:0007669"/>
    <property type="project" value="InterPro"/>
</dbReference>
<keyword evidence="1" id="KW-0862">Zinc</keyword>
<reference evidence="4" key="1">
    <citation type="submission" date="2023-07" db="EMBL/GenBank/DDBJ databases">
        <title>A chromosome-level genome assembly of Lolium multiflorum.</title>
        <authorList>
            <person name="Chen Y."/>
            <person name="Copetti D."/>
            <person name="Kolliker R."/>
            <person name="Studer B."/>
        </authorList>
    </citation>
    <scope>NUCLEOTIDE SEQUENCE</scope>
    <source>
        <strain evidence="4">02402/16</strain>
        <tissue evidence="4">Leaf</tissue>
    </source>
</reference>
<gene>
    <name evidence="4" type="ORF">QYE76_011367</name>
</gene>
<keyword evidence="1" id="KW-0479">Metal-binding</keyword>
<feature type="compositionally biased region" description="Basic and acidic residues" evidence="2">
    <location>
        <begin position="83"/>
        <end position="98"/>
    </location>
</feature>
<sequence length="386" mass="42758">MVAQHARAEAGAWPARSGEVGPEKGWALTWERYEEETSIARGGEDQLDVKLDMELDMKTSHGRAREEREACARGDAVRSAPGRSDRPRPVPARDEKIVNQKNKNSADVMTWREYEALRNEMRREFRTHDDELRGTIQGISQKLDATSETVTTMKDQMTDIQRSLQVLQLAVDNLTQQEQQEAENPDLQDEAPGVGRGAGRGNRGRGFVELGRHGRGFEEEDGYTTMNELLHHAREAESQLAEEAEVKGPATGAGRYMPRARPSTAPAPYTRSAPYSTPSSKPVSNVSNTKKPQPAASTSSSSMSTARNRDMNCHTCGGKGHFKRDCPNRKVMIINEDNEYESGDDVDPYAPEDDDYDSDGVDAYPSEARTIFVSQRALNVLPSAST</sequence>
<feature type="region of interest" description="Disordered" evidence="2">
    <location>
        <begin position="335"/>
        <end position="363"/>
    </location>
</feature>
<feature type="compositionally biased region" description="Low complexity" evidence="2">
    <location>
        <begin position="295"/>
        <end position="306"/>
    </location>
</feature>
<feature type="compositionally biased region" description="Acidic residues" evidence="2">
    <location>
        <begin position="336"/>
        <end position="360"/>
    </location>
</feature>
<dbReference type="PROSITE" id="PS50158">
    <property type="entry name" value="ZF_CCHC"/>
    <property type="match status" value="1"/>
</dbReference>
<protein>
    <recommendedName>
        <fullName evidence="3">CCHC-type domain-containing protein</fullName>
    </recommendedName>
</protein>
<dbReference type="AlphaFoldDB" id="A0AAD8X3Y2"/>
<feature type="compositionally biased region" description="Polar residues" evidence="2">
    <location>
        <begin position="273"/>
        <end position="291"/>
    </location>
</feature>
<feature type="region of interest" description="Disordered" evidence="2">
    <location>
        <begin position="236"/>
        <end position="308"/>
    </location>
</feature>
<evidence type="ECO:0000256" key="1">
    <source>
        <dbReference type="PROSITE-ProRule" id="PRU00047"/>
    </source>
</evidence>
<accession>A0AAD8X3Y2</accession>
<dbReference type="EMBL" id="JAUUTY010000001">
    <property type="protein sequence ID" value="KAK1694670.1"/>
    <property type="molecule type" value="Genomic_DNA"/>
</dbReference>
<keyword evidence="1" id="KW-0863">Zinc-finger</keyword>
<proteinExistence type="predicted"/>
<dbReference type="Gene3D" id="4.10.60.10">
    <property type="entry name" value="Zinc finger, CCHC-type"/>
    <property type="match status" value="1"/>
</dbReference>
<evidence type="ECO:0000259" key="3">
    <source>
        <dbReference type="PROSITE" id="PS50158"/>
    </source>
</evidence>
<organism evidence="4 5">
    <name type="scientific">Lolium multiflorum</name>
    <name type="common">Italian ryegrass</name>
    <name type="synonym">Lolium perenne subsp. multiflorum</name>
    <dbReference type="NCBI Taxonomy" id="4521"/>
    <lineage>
        <taxon>Eukaryota</taxon>
        <taxon>Viridiplantae</taxon>
        <taxon>Streptophyta</taxon>
        <taxon>Embryophyta</taxon>
        <taxon>Tracheophyta</taxon>
        <taxon>Spermatophyta</taxon>
        <taxon>Magnoliopsida</taxon>
        <taxon>Liliopsida</taxon>
        <taxon>Poales</taxon>
        <taxon>Poaceae</taxon>
        <taxon>BOP clade</taxon>
        <taxon>Pooideae</taxon>
        <taxon>Poodae</taxon>
        <taxon>Poeae</taxon>
        <taxon>Poeae Chloroplast Group 2 (Poeae type)</taxon>
        <taxon>Loliodinae</taxon>
        <taxon>Loliinae</taxon>
        <taxon>Lolium</taxon>
    </lineage>
</organism>
<dbReference type="PANTHER" id="PTHR35046:SF9">
    <property type="entry name" value="RNA-DIRECTED DNA POLYMERASE"/>
    <property type="match status" value="1"/>
</dbReference>
<dbReference type="Proteomes" id="UP001231189">
    <property type="component" value="Unassembled WGS sequence"/>
</dbReference>
<evidence type="ECO:0000313" key="4">
    <source>
        <dbReference type="EMBL" id="KAK1694670.1"/>
    </source>
</evidence>
<dbReference type="InterPro" id="IPR036875">
    <property type="entry name" value="Znf_CCHC_sf"/>
</dbReference>
<feature type="region of interest" description="Disordered" evidence="2">
    <location>
        <begin position="58"/>
        <end position="104"/>
    </location>
</feature>
<feature type="domain" description="CCHC-type" evidence="3">
    <location>
        <begin position="313"/>
        <end position="328"/>
    </location>
</feature>
<dbReference type="PANTHER" id="PTHR35046">
    <property type="entry name" value="ZINC KNUCKLE (CCHC-TYPE) FAMILY PROTEIN"/>
    <property type="match status" value="1"/>
</dbReference>
<feature type="compositionally biased region" description="Acidic residues" evidence="2">
    <location>
        <begin position="180"/>
        <end position="189"/>
    </location>
</feature>
<dbReference type="SMART" id="SM00343">
    <property type="entry name" value="ZnF_C2HC"/>
    <property type="match status" value="1"/>
</dbReference>
<evidence type="ECO:0000256" key="2">
    <source>
        <dbReference type="SAM" id="MobiDB-lite"/>
    </source>
</evidence>
<feature type="region of interest" description="Disordered" evidence="2">
    <location>
        <begin position="1"/>
        <end position="22"/>
    </location>
</feature>
<feature type="compositionally biased region" description="Basic and acidic residues" evidence="2">
    <location>
        <begin position="58"/>
        <end position="76"/>
    </location>
</feature>